<feature type="binding site" evidence="14 15">
    <location>
        <position position="22"/>
    </location>
    <ligand>
        <name>a divalent metal cation</name>
        <dbReference type="ChEBI" id="CHEBI:60240"/>
    </ligand>
</feature>
<protein>
    <recommendedName>
        <fullName evidence="7 14">Ribonuclease HII</fullName>
        <shortName evidence="14">RNase HII</shortName>
        <ecNumber evidence="6 14">3.1.26.4</ecNumber>
    </recommendedName>
</protein>
<keyword evidence="10 14" id="KW-0479">Metal-binding</keyword>
<proteinExistence type="inferred from homology"/>
<comment type="catalytic activity">
    <reaction evidence="1 14 15 16">
        <text>Endonucleolytic cleavage to 5'-phosphomonoester.</text>
        <dbReference type="EC" id="3.1.26.4"/>
    </reaction>
</comment>
<evidence type="ECO:0000256" key="16">
    <source>
        <dbReference type="RuleBase" id="RU003515"/>
    </source>
</evidence>
<dbReference type="InterPro" id="IPR022898">
    <property type="entry name" value="RNase_HII"/>
</dbReference>
<feature type="binding site" evidence="14 15">
    <location>
        <position position="23"/>
    </location>
    <ligand>
        <name>a divalent metal cation</name>
        <dbReference type="ChEBI" id="CHEBI:60240"/>
    </ligand>
</feature>
<dbReference type="InterPro" id="IPR036397">
    <property type="entry name" value="RNaseH_sf"/>
</dbReference>
<dbReference type="GO" id="GO:0003723">
    <property type="term" value="F:RNA binding"/>
    <property type="evidence" value="ECO:0007669"/>
    <property type="project" value="UniProtKB-UniRule"/>
</dbReference>
<dbReference type="PANTHER" id="PTHR10954">
    <property type="entry name" value="RIBONUCLEASE H2 SUBUNIT A"/>
    <property type="match status" value="1"/>
</dbReference>
<keyword evidence="13 14" id="KW-0464">Manganese</keyword>
<dbReference type="Proteomes" id="UP000824044">
    <property type="component" value="Unassembled WGS sequence"/>
</dbReference>
<dbReference type="InterPro" id="IPR024567">
    <property type="entry name" value="RNase_HII/HIII_dom"/>
</dbReference>
<dbReference type="EMBL" id="DXBS01000148">
    <property type="protein sequence ID" value="HIZ25394.1"/>
    <property type="molecule type" value="Genomic_DNA"/>
</dbReference>
<evidence type="ECO:0000256" key="13">
    <source>
        <dbReference type="ARBA" id="ARBA00023211"/>
    </source>
</evidence>
<dbReference type="PANTHER" id="PTHR10954:SF18">
    <property type="entry name" value="RIBONUCLEASE HII"/>
    <property type="match status" value="1"/>
</dbReference>
<dbReference type="Pfam" id="PF01351">
    <property type="entry name" value="RNase_HII"/>
    <property type="match status" value="1"/>
</dbReference>
<dbReference type="CDD" id="cd07182">
    <property type="entry name" value="RNase_HII_bacteria_HII_like"/>
    <property type="match status" value="1"/>
</dbReference>
<evidence type="ECO:0000256" key="1">
    <source>
        <dbReference type="ARBA" id="ARBA00000077"/>
    </source>
</evidence>
<dbReference type="HAMAP" id="MF_00052_B">
    <property type="entry name" value="RNase_HII_B"/>
    <property type="match status" value="1"/>
</dbReference>
<comment type="caution">
    <text evidence="18">The sequence shown here is derived from an EMBL/GenBank/DDBJ whole genome shotgun (WGS) entry which is preliminary data.</text>
</comment>
<evidence type="ECO:0000256" key="12">
    <source>
        <dbReference type="ARBA" id="ARBA00022801"/>
    </source>
</evidence>
<dbReference type="GO" id="GO:0005737">
    <property type="term" value="C:cytoplasm"/>
    <property type="evidence" value="ECO:0007669"/>
    <property type="project" value="UniProtKB-SubCell"/>
</dbReference>
<evidence type="ECO:0000256" key="15">
    <source>
        <dbReference type="PROSITE-ProRule" id="PRU01319"/>
    </source>
</evidence>
<dbReference type="FunFam" id="3.30.420.10:FF:000006">
    <property type="entry name" value="Ribonuclease HII"/>
    <property type="match status" value="1"/>
</dbReference>
<dbReference type="Gene3D" id="3.30.420.10">
    <property type="entry name" value="Ribonuclease H-like superfamily/Ribonuclease H"/>
    <property type="match status" value="1"/>
</dbReference>
<dbReference type="GO" id="GO:0004523">
    <property type="term" value="F:RNA-DNA hybrid ribonuclease activity"/>
    <property type="evidence" value="ECO:0007669"/>
    <property type="project" value="UniProtKB-UniRule"/>
</dbReference>
<evidence type="ECO:0000256" key="14">
    <source>
        <dbReference type="HAMAP-Rule" id="MF_00052"/>
    </source>
</evidence>
<evidence type="ECO:0000256" key="7">
    <source>
        <dbReference type="ARBA" id="ARBA00019179"/>
    </source>
</evidence>
<accession>A0A9D2IW73</accession>
<dbReference type="GO" id="GO:0043137">
    <property type="term" value="P:DNA replication, removal of RNA primer"/>
    <property type="evidence" value="ECO:0007669"/>
    <property type="project" value="TreeGrafter"/>
</dbReference>
<evidence type="ECO:0000256" key="9">
    <source>
        <dbReference type="ARBA" id="ARBA00022722"/>
    </source>
</evidence>
<keyword evidence="12 14" id="KW-0378">Hydrolase</keyword>
<keyword evidence="11 14" id="KW-0255">Endonuclease</keyword>
<dbReference type="InterPro" id="IPR012337">
    <property type="entry name" value="RNaseH-like_sf"/>
</dbReference>
<comment type="similarity">
    <text evidence="5 14 16">Belongs to the RNase HII family.</text>
</comment>
<dbReference type="GO" id="GO:0030145">
    <property type="term" value="F:manganese ion binding"/>
    <property type="evidence" value="ECO:0007669"/>
    <property type="project" value="UniProtKB-UniRule"/>
</dbReference>
<evidence type="ECO:0000313" key="18">
    <source>
        <dbReference type="EMBL" id="HIZ25394.1"/>
    </source>
</evidence>
<evidence type="ECO:0000256" key="3">
    <source>
        <dbReference type="ARBA" id="ARBA00004065"/>
    </source>
</evidence>
<dbReference type="NCBIfam" id="NF000594">
    <property type="entry name" value="PRK00015.1-1"/>
    <property type="match status" value="1"/>
</dbReference>
<gene>
    <name evidence="14" type="primary">rnhB</name>
    <name evidence="18" type="ORF">H9812_08040</name>
</gene>
<evidence type="ECO:0000259" key="17">
    <source>
        <dbReference type="PROSITE" id="PS51975"/>
    </source>
</evidence>
<feature type="binding site" evidence="14 15">
    <location>
        <position position="116"/>
    </location>
    <ligand>
        <name>a divalent metal cation</name>
        <dbReference type="ChEBI" id="CHEBI:60240"/>
    </ligand>
</feature>
<evidence type="ECO:0000256" key="11">
    <source>
        <dbReference type="ARBA" id="ARBA00022759"/>
    </source>
</evidence>
<comment type="cofactor">
    <cofactor evidence="14 15">
        <name>Mn(2+)</name>
        <dbReference type="ChEBI" id="CHEBI:29035"/>
    </cofactor>
    <cofactor evidence="14 15">
        <name>Mg(2+)</name>
        <dbReference type="ChEBI" id="CHEBI:18420"/>
    </cofactor>
    <text evidence="14 15">Manganese or magnesium. Binds 1 divalent metal ion per monomer in the absence of substrate. May bind a second metal ion after substrate binding.</text>
</comment>
<dbReference type="SUPFAM" id="SSF53098">
    <property type="entry name" value="Ribonuclease H-like"/>
    <property type="match status" value="1"/>
</dbReference>
<reference evidence="18" key="1">
    <citation type="journal article" date="2021" name="PeerJ">
        <title>Extensive microbial diversity within the chicken gut microbiome revealed by metagenomics and culture.</title>
        <authorList>
            <person name="Gilroy R."/>
            <person name="Ravi A."/>
            <person name="Getino M."/>
            <person name="Pursley I."/>
            <person name="Horton D.L."/>
            <person name="Alikhan N.F."/>
            <person name="Baker D."/>
            <person name="Gharbi K."/>
            <person name="Hall N."/>
            <person name="Watson M."/>
            <person name="Adriaenssens E.M."/>
            <person name="Foster-Nyarko E."/>
            <person name="Jarju S."/>
            <person name="Secka A."/>
            <person name="Antonio M."/>
            <person name="Oren A."/>
            <person name="Chaudhuri R.R."/>
            <person name="La Ragione R."/>
            <person name="Hildebrand F."/>
            <person name="Pallen M.J."/>
        </authorList>
    </citation>
    <scope>NUCLEOTIDE SEQUENCE</scope>
    <source>
        <strain evidence="18">CHK33-5263</strain>
    </source>
</reference>
<keyword evidence="9 14" id="KW-0540">Nuclease</keyword>
<keyword evidence="8 14" id="KW-0963">Cytoplasm</keyword>
<evidence type="ECO:0000256" key="2">
    <source>
        <dbReference type="ARBA" id="ARBA00001946"/>
    </source>
</evidence>
<comment type="cofactor">
    <cofactor evidence="2">
        <name>Mg(2+)</name>
        <dbReference type="ChEBI" id="CHEBI:18420"/>
    </cofactor>
</comment>
<organism evidence="18 19">
    <name type="scientific">Candidatus Gallimonas intestinigallinarum</name>
    <dbReference type="NCBI Taxonomy" id="2838604"/>
    <lineage>
        <taxon>Bacteria</taxon>
        <taxon>Bacillati</taxon>
        <taxon>Bacillota</taxon>
        <taxon>Clostridia</taxon>
        <taxon>Candidatus Gallimonas</taxon>
    </lineage>
</organism>
<dbReference type="InterPro" id="IPR001352">
    <property type="entry name" value="RNase_HII/HIII"/>
</dbReference>
<reference evidence="18" key="2">
    <citation type="submission" date="2021-04" db="EMBL/GenBank/DDBJ databases">
        <authorList>
            <person name="Gilroy R."/>
        </authorList>
    </citation>
    <scope>NUCLEOTIDE SEQUENCE</scope>
    <source>
        <strain evidence="18">CHK33-5263</strain>
    </source>
</reference>
<evidence type="ECO:0000256" key="6">
    <source>
        <dbReference type="ARBA" id="ARBA00012180"/>
    </source>
</evidence>
<evidence type="ECO:0000256" key="5">
    <source>
        <dbReference type="ARBA" id="ARBA00007383"/>
    </source>
</evidence>
<dbReference type="GO" id="GO:0006298">
    <property type="term" value="P:mismatch repair"/>
    <property type="evidence" value="ECO:0007669"/>
    <property type="project" value="TreeGrafter"/>
</dbReference>
<dbReference type="NCBIfam" id="NF000595">
    <property type="entry name" value="PRK00015.1-3"/>
    <property type="match status" value="1"/>
</dbReference>
<evidence type="ECO:0000313" key="19">
    <source>
        <dbReference type="Proteomes" id="UP000824044"/>
    </source>
</evidence>
<comment type="subcellular location">
    <subcellularLocation>
        <location evidence="4 14">Cytoplasm</location>
    </subcellularLocation>
</comment>
<dbReference type="PROSITE" id="PS51975">
    <property type="entry name" value="RNASE_H_2"/>
    <property type="match status" value="1"/>
</dbReference>
<dbReference type="GO" id="GO:0032299">
    <property type="term" value="C:ribonuclease H2 complex"/>
    <property type="evidence" value="ECO:0007669"/>
    <property type="project" value="TreeGrafter"/>
</dbReference>
<evidence type="ECO:0000256" key="4">
    <source>
        <dbReference type="ARBA" id="ARBA00004496"/>
    </source>
</evidence>
<comment type="function">
    <text evidence="3 14 16">Endonuclease that specifically degrades the RNA of RNA-DNA hybrids.</text>
</comment>
<dbReference type="AlphaFoldDB" id="A0A9D2IW73"/>
<name>A0A9D2IW73_9FIRM</name>
<evidence type="ECO:0000256" key="10">
    <source>
        <dbReference type="ARBA" id="ARBA00022723"/>
    </source>
</evidence>
<feature type="domain" description="RNase H type-2" evidence="17">
    <location>
        <begin position="16"/>
        <end position="207"/>
    </location>
</feature>
<dbReference type="EC" id="3.1.26.4" evidence="6 14"/>
<evidence type="ECO:0000256" key="8">
    <source>
        <dbReference type="ARBA" id="ARBA00022490"/>
    </source>
</evidence>
<sequence length="211" mass="22920">MDELTLERSLAAQGFLRVAGVDEVGRGPLAGPVVCAAVILPLEEERRIIGIDDSKKLSAKKREALAEQIRAAARAYAIAEVDAATIDEINILQATRLCMKRAVDMLVPAADMVLTDGNMTLDITLPQRSIVKGDALVCSIGAASILAKVYRDALMAEYAKLYPEYAFERNAGYGTKAHIQAIREVGACPIHRRSFIAKFWDGRERSSSANT</sequence>